<reference evidence="10 11" key="1">
    <citation type="submission" date="2016-11" db="EMBL/GenBank/DDBJ databases">
        <authorList>
            <person name="Jaros S."/>
            <person name="Januszkiewicz K."/>
            <person name="Wedrychowicz H."/>
        </authorList>
    </citation>
    <scope>NUCLEOTIDE SEQUENCE [LARGE SCALE GENOMIC DNA]</scope>
    <source>
        <strain evidence="10 11">DSM 21425</strain>
    </source>
</reference>
<dbReference type="GO" id="GO:0016763">
    <property type="term" value="F:pentosyltransferase activity"/>
    <property type="evidence" value="ECO:0007669"/>
    <property type="project" value="TreeGrafter"/>
</dbReference>
<dbReference type="EMBL" id="FQYY01000001">
    <property type="protein sequence ID" value="SHI38518.1"/>
    <property type="molecule type" value="Genomic_DNA"/>
</dbReference>
<evidence type="ECO:0000259" key="9">
    <source>
        <dbReference type="Pfam" id="PF13231"/>
    </source>
</evidence>
<keyword evidence="5 8" id="KW-0812">Transmembrane</keyword>
<dbReference type="PANTHER" id="PTHR33908">
    <property type="entry name" value="MANNOSYLTRANSFERASE YKCB-RELATED"/>
    <property type="match status" value="1"/>
</dbReference>
<gene>
    <name evidence="10" type="ORF">SAMN04488096_101384</name>
</gene>
<feature type="transmembrane region" description="Helical" evidence="8">
    <location>
        <begin position="135"/>
        <end position="152"/>
    </location>
</feature>
<keyword evidence="4 10" id="KW-0808">Transferase</keyword>
<evidence type="ECO:0000256" key="8">
    <source>
        <dbReference type="SAM" id="Phobius"/>
    </source>
</evidence>
<evidence type="ECO:0000256" key="7">
    <source>
        <dbReference type="ARBA" id="ARBA00023136"/>
    </source>
</evidence>
<feature type="transmembrane region" description="Helical" evidence="8">
    <location>
        <begin position="291"/>
        <end position="310"/>
    </location>
</feature>
<evidence type="ECO:0000256" key="2">
    <source>
        <dbReference type="ARBA" id="ARBA00022475"/>
    </source>
</evidence>
<keyword evidence="3" id="KW-0328">Glycosyltransferase</keyword>
<dbReference type="Pfam" id="PF13231">
    <property type="entry name" value="PMT_2"/>
    <property type="match status" value="1"/>
</dbReference>
<organism evidence="10 11">
    <name type="scientific">Mesonia phycicola</name>
    <dbReference type="NCBI Taxonomy" id="579105"/>
    <lineage>
        <taxon>Bacteria</taxon>
        <taxon>Pseudomonadati</taxon>
        <taxon>Bacteroidota</taxon>
        <taxon>Flavobacteriia</taxon>
        <taxon>Flavobacteriales</taxon>
        <taxon>Flavobacteriaceae</taxon>
        <taxon>Mesonia</taxon>
    </lineage>
</organism>
<feature type="transmembrane region" description="Helical" evidence="8">
    <location>
        <begin position="257"/>
        <end position="279"/>
    </location>
</feature>
<feature type="domain" description="Glycosyltransferase RgtA/B/C/D-like" evidence="9">
    <location>
        <begin position="62"/>
        <end position="219"/>
    </location>
</feature>
<feature type="transmembrane region" description="Helical" evidence="8">
    <location>
        <begin position="378"/>
        <end position="397"/>
    </location>
</feature>
<keyword evidence="7 8" id="KW-0472">Membrane</keyword>
<feature type="transmembrane region" description="Helical" evidence="8">
    <location>
        <begin position="409"/>
        <end position="431"/>
    </location>
</feature>
<feature type="transmembrane region" description="Helical" evidence="8">
    <location>
        <begin position="12"/>
        <end position="31"/>
    </location>
</feature>
<evidence type="ECO:0000256" key="1">
    <source>
        <dbReference type="ARBA" id="ARBA00004651"/>
    </source>
</evidence>
<evidence type="ECO:0000313" key="10">
    <source>
        <dbReference type="EMBL" id="SHI38518.1"/>
    </source>
</evidence>
<dbReference type="GO" id="GO:0005886">
    <property type="term" value="C:plasma membrane"/>
    <property type="evidence" value="ECO:0007669"/>
    <property type="project" value="UniProtKB-SubCell"/>
</dbReference>
<dbReference type="InterPro" id="IPR050297">
    <property type="entry name" value="LipidA_mod_glycosyltrf_83"/>
</dbReference>
<dbReference type="InterPro" id="IPR038731">
    <property type="entry name" value="RgtA/B/C-like"/>
</dbReference>
<dbReference type="AlphaFoldDB" id="A0A1M6AQB2"/>
<evidence type="ECO:0000256" key="6">
    <source>
        <dbReference type="ARBA" id="ARBA00022989"/>
    </source>
</evidence>
<feature type="transmembrane region" description="Helical" evidence="8">
    <location>
        <begin position="113"/>
        <end position="129"/>
    </location>
</feature>
<dbReference type="GO" id="GO:0009103">
    <property type="term" value="P:lipopolysaccharide biosynthetic process"/>
    <property type="evidence" value="ECO:0007669"/>
    <property type="project" value="UniProtKB-ARBA"/>
</dbReference>
<feature type="transmembrane region" description="Helical" evidence="8">
    <location>
        <begin position="348"/>
        <end position="372"/>
    </location>
</feature>
<name>A0A1M6AQB2_9FLAO</name>
<keyword evidence="2" id="KW-1003">Cell membrane</keyword>
<dbReference type="RefSeq" id="WP_073147663.1">
    <property type="nucleotide sequence ID" value="NZ_FQYY01000001.1"/>
</dbReference>
<evidence type="ECO:0000256" key="4">
    <source>
        <dbReference type="ARBA" id="ARBA00022679"/>
    </source>
</evidence>
<evidence type="ECO:0000256" key="5">
    <source>
        <dbReference type="ARBA" id="ARBA00022692"/>
    </source>
</evidence>
<keyword evidence="6 8" id="KW-1133">Transmembrane helix</keyword>
<accession>A0A1M6AQB2</accession>
<feature type="transmembrane region" description="Helical" evidence="8">
    <location>
        <begin position="161"/>
        <end position="178"/>
    </location>
</feature>
<feature type="transmembrane region" description="Helical" evidence="8">
    <location>
        <begin position="83"/>
        <end position="101"/>
    </location>
</feature>
<evidence type="ECO:0000313" key="11">
    <source>
        <dbReference type="Proteomes" id="UP000184225"/>
    </source>
</evidence>
<feature type="transmembrane region" description="Helical" evidence="8">
    <location>
        <begin position="316"/>
        <end position="336"/>
    </location>
</feature>
<proteinExistence type="predicted"/>
<feature type="transmembrane region" description="Helical" evidence="8">
    <location>
        <begin position="208"/>
        <end position="227"/>
    </location>
</feature>
<dbReference type="Proteomes" id="UP000184225">
    <property type="component" value="Unassembled WGS sequence"/>
</dbReference>
<protein>
    <submittedName>
        <fullName evidence="10">4-amino-4-deoxy-L-arabinose transferase</fullName>
    </submittedName>
</protein>
<evidence type="ECO:0000256" key="3">
    <source>
        <dbReference type="ARBA" id="ARBA00022676"/>
    </source>
</evidence>
<dbReference type="STRING" id="579105.SAMN04488096_101384"/>
<dbReference type="PANTHER" id="PTHR33908:SF3">
    <property type="entry name" value="UNDECAPRENYL PHOSPHATE-ALPHA-4-AMINO-4-DEOXY-L-ARABINOSE ARABINOSYL TRANSFERASE"/>
    <property type="match status" value="1"/>
</dbReference>
<comment type="subcellular location">
    <subcellularLocation>
        <location evidence="1">Cell membrane</location>
        <topology evidence="1">Multi-pass membrane protein</topology>
    </subcellularLocation>
</comment>
<dbReference type="GO" id="GO:0010041">
    <property type="term" value="P:response to iron(III) ion"/>
    <property type="evidence" value="ECO:0007669"/>
    <property type="project" value="TreeGrafter"/>
</dbReference>
<keyword evidence="11" id="KW-1185">Reference proteome</keyword>
<sequence length="540" mass="63399">MEHKKNSYSYQLIIVIGLIFFVNLDAIYINIMEARNFISAREMVNLDHWLLTTLNNVPRYQKPPLPTWLTAIFGSIAGFKNIVFLRLPAALCSLLLIFSFYKTLPKFKISKEHAFHASLILATSFYIIFSGRNGQWDIFTHAFMMVSIYFLWKLFSMENNLYKNAILASFFFGLSLLSKGPVSLYALLLPFLISYGIVYKFTNIKKRILPLLLFIFIGLVIGGWWFVYVRWADPAAFIEIATKEAANWGSYNIRPFYYYWSFFTQSGIWTIPSFIALLYPYLKNKVINKKAYLFSFLWTIITVILLSIIPEKKSRYLLPVLIPMGFNTSFYIEYLIRRFKDLPKKEKWPVYFNYGLIAFIGFAFPIGSYFFLELQGIYWIYFLLTSVGLVCVSVVIVQSFRNQLFQRVFYATIVFTCVVICFGFPLVDILLDNPKFHNFDELHKLAEKENFKIYDYGGKTPEIIWEYGEPIHVVERDSLYIPQEKIFGIMMLEEDSTIVKKYSNHTIIASDRYDLNYVNPEKGGYKSRLIRKFYLLKKNN</sequence>